<dbReference type="PANTHER" id="PTHR43861:SF1">
    <property type="entry name" value="TRANS-ACONITATE 2-METHYLTRANSFERASE"/>
    <property type="match status" value="1"/>
</dbReference>
<dbReference type="InterPro" id="IPR029063">
    <property type="entry name" value="SAM-dependent_MTases_sf"/>
</dbReference>
<evidence type="ECO:0000313" key="3">
    <source>
        <dbReference type="Proteomes" id="UP001320898"/>
    </source>
</evidence>
<dbReference type="GO" id="GO:0008757">
    <property type="term" value="F:S-adenosylmethionine-dependent methyltransferase activity"/>
    <property type="evidence" value="ECO:0007669"/>
    <property type="project" value="InterPro"/>
</dbReference>
<feature type="domain" description="Methyltransferase type 11" evidence="1">
    <location>
        <begin position="39"/>
        <end position="133"/>
    </location>
</feature>
<dbReference type="GO" id="GO:0032259">
    <property type="term" value="P:methylation"/>
    <property type="evidence" value="ECO:0007669"/>
    <property type="project" value="UniProtKB-KW"/>
</dbReference>
<keyword evidence="3" id="KW-1185">Reference proteome</keyword>
<reference evidence="2 3" key="1">
    <citation type="submission" date="2022-04" db="EMBL/GenBank/DDBJ databases">
        <authorList>
            <person name="Ye Y.-Q."/>
            <person name="Du Z.-J."/>
        </authorList>
    </citation>
    <scope>NUCLEOTIDE SEQUENCE [LARGE SCALE GENOMIC DNA]</scope>
    <source>
        <strain evidence="2 3">A6E488</strain>
    </source>
</reference>
<comment type="caution">
    <text evidence="2">The sequence shown here is derived from an EMBL/GenBank/DDBJ whole genome shotgun (WGS) entry which is preliminary data.</text>
</comment>
<dbReference type="RefSeq" id="WP_261614714.1">
    <property type="nucleotide sequence ID" value="NZ_JALIDZ010000002.1"/>
</dbReference>
<dbReference type="Gene3D" id="3.40.50.150">
    <property type="entry name" value="Vaccinia Virus protein VP39"/>
    <property type="match status" value="1"/>
</dbReference>
<dbReference type="EMBL" id="JALIDZ010000002">
    <property type="protein sequence ID" value="MCT8971143.1"/>
    <property type="molecule type" value="Genomic_DNA"/>
</dbReference>
<sequence>MPDKWTDADGYEQYVGRWSRKVGDGFLSWLDAAQGLRWLDLGCGTGALTSRILQRCGPQSVVGVEPSEAFLSLARQQIPDDRADFRQGSGADIPIADGGVDMAVSGFVLNFIPDPALALKELMRCTAPGGTIAAYVWDYAGHVQFMRTFWDAAVALDPAARELDEGNRFPICRPNRLAEVFAVAGLRDVATEAIDIPTPFRDFDDYWRPFLSGVGPAPGYCVSLDDAARNRLKDRLRDTLPTDSDGMILLAARAWAVRGTR</sequence>
<dbReference type="AlphaFoldDB" id="A0AAW5QXK2"/>
<accession>A0AAW5QXK2</accession>
<organism evidence="2 3">
    <name type="scientific">Microbaculum marinisediminis</name>
    <dbReference type="NCBI Taxonomy" id="2931392"/>
    <lineage>
        <taxon>Bacteria</taxon>
        <taxon>Pseudomonadati</taxon>
        <taxon>Pseudomonadota</taxon>
        <taxon>Alphaproteobacteria</taxon>
        <taxon>Hyphomicrobiales</taxon>
        <taxon>Tepidamorphaceae</taxon>
        <taxon>Microbaculum</taxon>
    </lineage>
</organism>
<keyword evidence="2" id="KW-0808">Transferase</keyword>
<dbReference type="SUPFAM" id="SSF53335">
    <property type="entry name" value="S-adenosyl-L-methionine-dependent methyltransferases"/>
    <property type="match status" value="1"/>
</dbReference>
<protein>
    <submittedName>
        <fullName evidence="2">Methyltransferase domain-containing protein</fullName>
    </submittedName>
</protein>
<dbReference type="CDD" id="cd02440">
    <property type="entry name" value="AdoMet_MTases"/>
    <property type="match status" value="1"/>
</dbReference>
<keyword evidence="2" id="KW-0489">Methyltransferase</keyword>
<proteinExistence type="predicted"/>
<dbReference type="PANTHER" id="PTHR43861">
    <property type="entry name" value="TRANS-ACONITATE 2-METHYLTRANSFERASE-RELATED"/>
    <property type="match status" value="1"/>
</dbReference>
<evidence type="ECO:0000313" key="2">
    <source>
        <dbReference type="EMBL" id="MCT8971143.1"/>
    </source>
</evidence>
<evidence type="ECO:0000259" key="1">
    <source>
        <dbReference type="Pfam" id="PF08241"/>
    </source>
</evidence>
<gene>
    <name evidence="2" type="ORF">MUB46_04645</name>
</gene>
<dbReference type="InterPro" id="IPR013216">
    <property type="entry name" value="Methyltransf_11"/>
</dbReference>
<name>A0AAW5QXK2_9HYPH</name>
<dbReference type="Proteomes" id="UP001320898">
    <property type="component" value="Unassembled WGS sequence"/>
</dbReference>
<dbReference type="Pfam" id="PF08241">
    <property type="entry name" value="Methyltransf_11"/>
    <property type="match status" value="1"/>
</dbReference>